<keyword evidence="2" id="KW-1185">Reference proteome</keyword>
<evidence type="ECO:0000313" key="1">
    <source>
        <dbReference type="EMBL" id="CZT10364.1"/>
    </source>
</evidence>
<dbReference type="Proteomes" id="UP000178912">
    <property type="component" value="Unassembled WGS sequence"/>
</dbReference>
<proteinExistence type="predicted"/>
<protein>
    <submittedName>
        <fullName evidence="1">Uncharacterized protein</fullName>
    </submittedName>
</protein>
<evidence type="ECO:0000313" key="2">
    <source>
        <dbReference type="Proteomes" id="UP000178912"/>
    </source>
</evidence>
<dbReference type="AlphaFoldDB" id="A0A1E1LIV3"/>
<gene>
    <name evidence="1" type="ORF">RAG0_14852</name>
</gene>
<reference evidence="2" key="1">
    <citation type="submission" date="2016-03" db="EMBL/GenBank/DDBJ databases">
        <authorList>
            <person name="Guldener U."/>
        </authorList>
    </citation>
    <scope>NUCLEOTIDE SEQUENCE [LARGE SCALE GENOMIC DNA]</scope>
    <source>
        <strain evidence="2">04CH-RAC-A.6.1</strain>
    </source>
</reference>
<name>A0A1E1LIV3_9HELO</name>
<sequence length="180" mass="20327">MTSKYTFMTRRRTSSPKAGLRPETNSLCLLSICLRLDIPEQSSTIRAATSFRTQNQGYLVNSGMKIRKKIVFYLVSIEKSSSSMSVPEPMYRVKYDRAYNSLWYLSYHNEAIVSWLSWLSHPHRECQAAALPLESRPDVSLANAGYELTGGSHTTLGPGCQVKVYWDGFANLTAWADQTD</sequence>
<dbReference type="EMBL" id="FJUX01000127">
    <property type="protein sequence ID" value="CZT10364.1"/>
    <property type="molecule type" value="Genomic_DNA"/>
</dbReference>
<organism evidence="1 2">
    <name type="scientific">Rhynchosporium agropyri</name>
    <dbReference type="NCBI Taxonomy" id="914238"/>
    <lineage>
        <taxon>Eukaryota</taxon>
        <taxon>Fungi</taxon>
        <taxon>Dikarya</taxon>
        <taxon>Ascomycota</taxon>
        <taxon>Pezizomycotina</taxon>
        <taxon>Leotiomycetes</taxon>
        <taxon>Helotiales</taxon>
        <taxon>Ploettnerulaceae</taxon>
        <taxon>Rhynchosporium</taxon>
    </lineage>
</organism>
<accession>A0A1E1LIV3</accession>